<dbReference type="PANTHER" id="PTHR43313">
    <property type="entry name" value="SHORT-CHAIN DEHYDROGENASE/REDUCTASE FAMILY 9C"/>
    <property type="match status" value="1"/>
</dbReference>
<dbReference type="GO" id="GO:0008202">
    <property type="term" value="P:steroid metabolic process"/>
    <property type="evidence" value="ECO:0007669"/>
    <property type="project" value="TreeGrafter"/>
</dbReference>
<gene>
    <name evidence="1" type="ORF">XDN619_LOCUS23436</name>
</gene>
<sequence>LSEDVQARWGEDFLRVQAKNISENFLYRHAEDPNKVVEVLEHAVLNSKPEIRYRPGWQSKYFFLPLSMAPVWLVDLIINRMTYSHVKPAGVRKQHLESN</sequence>
<dbReference type="GO" id="GO:0016491">
    <property type="term" value="F:oxidoreductase activity"/>
    <property type="evidence" value="ECO:0007669"/>
    <property type="project" value="TreeGrafter"/>
</dbReference>
<comment type="caution">
    <text evidence="1">The sequence shown here is derived from an EMBL/GenBank/DDBJ whole genome shotgun (WGS) entry which is preliminary data.</text>
</comment>
<dbReference type="Proteomes" id="UP000663887">
    <property type="component" value="Unassembled WGS sequence"/>
</dbReference>
<dbReference type="PANTHER" id="PTHR43313:SF1">
    <property type="entry name" value="3BETA-HYDROXYSTEROID DEHYDROGENASE DHS-16"/>
    <property type="match status" value="1"/>
</dbReference>
<protein>
    <submittedName>
        <fullName evidence="1">Uncharacterized protein</fullName>
    </submittedName>
</protein>
<organism evidence="1 2">
    <name type="scientific">Rotaria magnacalcarata</name>
    <dbReference type="NCBI Taxonomy" id="392030"/>
    <lineage>
        <taxon>Eukaryota</taxon>
        <taxon>Metazoa</taxon>
        <taxon>Spiralia</taxon>
        <taxon>Gnathifera</taxon>
        <taxon>Rotifera</taxon>
        <taxon>Eurotatoria</taxon>
        <taxon>Bdelloidea</taxon>
        <taxon>Philodinida</taxon>
        <taxon>Philodinidae</taxon>
        <taxon>Rotaria</taxon>
    </lineage>
</organism>
<dbReference type="EMBL" id="CAJNRG010010675">
    <property type="protein sequence ID" value="CAF2124520.1"/>
    <property type="molecule type" value="Genomic_DNA"/>
</dbReference>
<evidence type="ECO:0000313" key="1">
    <source>
        <dbReference type="EMBL" id="CAF2124520.1"/>
    </source>
</evidence>
<feature type="non-terminal residue" evidence="1">
    <location>
        <position position="1"/>
    </location>
</feature>
<reference evidence="1" key="1">
    <citation type="submission" date="2021-02" db="EMBL/GenBank/DDBJ databases">
        <authorList>
            <person name="Nowell W R."/>
        </authorList>
    </citation>
    <scope>NUCLEOTIDE SEQUENCE</scope>
</reference>
<accession>A0A816VE26</accession>
<dbReference type="AlphaFoldDB" id="A0A816VE26"/>
<proteinExistence type="predicted"/>
<name>A0A816VE26_9BILA</name>
<evidence type="ECO:0000313" key="2">
    <source>
        <dbReference type="Proteomes" id="UP000663887"/>
    </source>
</evidence>